<name>A0ABQ0XG78_9LACO</name>
<dbReference type="Proteomes" id="UP000321409">
    <property type="component" value="Unassembled WGS sequence"/>
</dbReference>
<accession>A0ABQ0XG78</accession>
<keyword evidence="3" id="KW-1185">Reference proteome</keyword>
<comment type="caution">
    <text evidence="2">The sequence shown here is derived from an EMBL/GenBank/DDBJ whole genome shotgun (WGS) entry which is preliminary data.</text>
</comment>
<dbReference type="EMBL" id="BKAB01000068">
    <property type="protein sequence ID" value="GEP25076.1"/>
    <property type="molecule type" value="Genomic_DNA"/>
</dbReference>
<dbReference type="RefSeq" id="WP_057865749.1">
    <property type="nucleotide sequence ID" value="NZ_BKAB01000068.1"/>
</dbReference>
<evidence type="ECO:0000313" key="2">
    <source>
        <dbReference type="EMBL" id="GEP25076.1"/>
    </source>
</evidence>
<proteinExistence type="predicted"/>
<evidence type="ECO:0000256" key="1">
    <source>
        <dbReference type="SAM" id="SignalP"/>
    </source>
</evidence>
<feature type="signal peptide" evidence="1">
    <location>
        <begin position="1"/>
        <end position="27"/>
    </location>
</feature>
<protein>
    <submittedName>
        <fullName evidence="2">Uncharacterized protein</fullName>
    </submittedName>
</protein>
<keyword evidence="1" id="KW-0732">Signal</keyword>
<sequence>MKKLIISLLCFGGLLFGGVINPQSSHAAAYSLKVFPKVLRHTWYHYDGHGRYDQITFGYKHYRMHNFYEKWDVYNGKIHYRNLKATRISHHPNWTFATPVYYHRMHWTNIYGWNQSAGDGDYYGVKIRRYHGHRVRVMSEAGGADIWTDSHYYATRKVAKALGNKHFPGVLYYPKI</sequence>
<gene>
    <name evidence="2" type="ORF">LDI01_26690</name>
</gene>
<organism evidence="2 3">
    <name type="scientific">Lentilactobacillus diolivorans</name>
    <dbReference type="NCBI Taxonomy" id="179838"/>
    <lineage>
        <taxon>Bacteria</taxon>
        <taxon>Bacillati</taxon>
        <taxon>Bacillota</taxon>
        <taxon>Bacilli</taxon>
        <taxon>Lactobacillales</taxon>
        <taxon>Lactobacillaceae</taxon>
        <taxon>Lentilactobacillus</taxon>
    </lineage>
</organism>
<evidence type="ECO:0000313" key="3">
    <source>
        <dbReference type="Proteomes" id="UP000321409"/>
    </source>
</evidence>
<reference evidence="2 3" key="1">
    <citation type="submission" date="2019-07" db="EMBL/GenBank/DDBJ databases">
        <title>Whole genome shotgun sequence of Lactobacillus diolivorans NBRC 107869.</title>
        <authorList>
            <person name="Hosoyama A."/>
            <person name="Uohara A."/>
            <person name="Ohji S."/>
            <person name="Ichikawa N."/>
        </authorList>
    </citation>
    <scope>NUCLEOTIDE SEQUENCE [LARGE SCALE GENOMIC DNA]</scope>
    <source>
        <strain evidence="2 3">NBRC 107869</strain>
    </source>
</reference>
<feature type="chain" id="PRO_5047479927" evidence="1">
    <location>
        <begin position="28"/>
        <end position="176"/>
    </location>
</feature>